<sequence>MGTLSKIVQHKEELPEIFSAQTGSRTHKFSQGLANSFASHVKKLAAPFRQSEQKVGCFVATREDIVCWVQSRLASSTATP</sequence>
<reference evidence="1" key="2">
    <citation type="submission" date="2021-01" db="UniProtKB">
        <authorList>
            <consortium name="EnsemblPlants"/>
        </authorList>
    </citation>
    <scope>IDENTIFICATION</scope>
</reference>
<name>A0A7N2MVV5_QUELO</name>
<dbReference type="Gramene" id="QL11p017600:mrna">
    <property type="protein sequence ID" value="QL11p017600:mrna:CDS:2"/>
    <property type="gene ID" value="QL11p017600"/>
</dbReference>
<dbReference type="InParanoid" id="A0A7N2MVV5"/>
<reference evidence="1 2" key="1">
    <citation type="journal article" date="2016" name="G3 (Bethesda)">
        <title>First Draft Assembly and Annotation of the Genome of a California Endemic Oak Quercus lobata Nee (Fagaceae).</title>
        <authorList>
            <person name="Sork V.L."/>
            <person name="Fitz-Gibbon S.T."/>
            <person name="Puiu D."/>
            <person name="Crepeau M."/>
            <person name="Gugger P.F."/>
            <person name="Sherman R."/>
            <person name="Stevens K."/>
            <person name="Langley C.H."/>
            <person name="Pellegrini M."/>
            <person name="Salzberg S.L."/>
        </authorList>
    </citation>
    <scope>NUCLEOTIDE SEQUENCE [LARGE SCALE GENOMIC DNA]</scope>
    <source>
        <strain evidence="1 2">cv. SW786</strain>
    </source>
</reference>
<proteinExistence type="predicted"/>
<dbReference type="AlphaFoldDB" id="A0A7N2MVV5"/>
<organism evidence="1 2">
    <name type="scientific">Quercus lobata</name>
    <name type="common">Valley oak</name>
    <dbReference type="NCBI Taxonomy" id="97700"/>
    <lineage>
        <taxon>Eukaryota</taxon>
        <taxon>Viridiplantae</taxon>
        <taxon>Streptophyta</taxon>
        <taxon>Embryophyta</taxon>
        <taxon>Tracheophyta</taxon>
        <taxon>Spermatophyta</taxon>
        <taxon>Magnoliopsida</taxon>
        <taxon>eudicotyledons</taxon>
        <taxon>Gunneridae</taxon>
        <taxon>Pentapetalae</taxon>
        <taxon>rosids</taxon>
        <taxon>fabids</taxon>
        <taxon>Fagales</taxon>
        <taxon>Fagaceae</taxon>
        <taxon>Quercus</taxon>
    </lineage>
</organism>
<protein>
    <submittedName>
        <fullName evidence="1">Uncharacterized protein</fullName>
    </submittedName>
</protein>
<dbReference type="EnsemblPlants" id="QL11p017600:mrna">
    <property type="protein sequence ID" value="QL11p017600:mrna:CDS:2"/>
    <property type="gene ID" value="QL11p017600"/>
</dbReference>
<evidence type="ECO:0000313" key="2">
    <source>
        <dbReference type="Proteomes" id="UP000594261"/>
    </source>
</evidence>
<evidence type="ECO:0000313" key="1">
    <source>
        <dbReference type="EnsemblPlants" id="QL11p017600:mrna:CDS:2"/>
    </source>
</evidence>
<accession>A0A7N2MVV5</accession>
<dbReference type="Proteomes" id="UP000594261">
    <property type="component" value="Chromosome 11"/>
</dbReference>
<keyword evidence="2" id="KW-1185">Reference proteome</keyword>
<dbReference type="EMBL" id="LRBV02000011">
    <property type="status" value="NOT_ANNOTATED_CDS"/>
    <property type="molecule type" value="Genomic_DNA"/>
</dbReference>